<evidence type="ECO:0000256" key="5">
    <source>
        <dbReference type="ARBA" id="ARBA00023015"/>
    </source>
</evidence>
<accession>A0A3G3K0S3</accession>
<organism evidence="8 9">
    <name type="scientific">Cohnella candidum</name>
    <dbReference type="NCBI Taxonomy" id="2674991"/>
    <lineage>
        <taxon>Bacteria</taxon>
        <taxon>Bacillati</taxon>
        <taxon>Bacillota</taxon>
        <taxon>Bacilli</taxon>
        <taxon>Bacillales</taxon>
        <taxon>Paenibacillaceae</taxon>
        <taxon>Cohnella</taxon>
    </lineage>
</organism>
<keyword evidence="9" id="KW-1185">Reference proteome</keyword>
<dbReference type="InterPro" id="IPR035890">
    <property type="entry name" value="Anti-sigma-28_factor_FlgM_sf"/>
</dbReference>
<proteinExistence type="inferred from homology"/>
<dbReference type="GO" id="GO:0045892">
    <property type="term" value="P:negative regulation of DNA-templated transcription"/>
    <property type="evidence" value="ECO:0007669"/>
    <property type="project" value="InterPro"/>
</dbReference>
<evidence type="ECO:0000259" key="7">
    <source>
        <dbReference type="Pfam" id="PF04316"/>
    </source>
</evidence>
<keyword evidence="8" id="KW-0282">Flagellum</keyword>
<keyword evidence="3" id="KW-0678">Repressor</keyword>
<keyword evidence="6" id="KW-0804">Transcription</keyword>
<dbReference type="Proteomes" id="UP000269097">
    <property type="component" value="Chromosome"/>
</dbReference>
<keyword evidence="5" id="KW-0805">Transcription regulation</keyword>
<keyword evidence="4" id="KW-1005">Bacterial flagellum biogenesis</keyword>
<evidence type="ECO:0000313" key="9">
    <source>
        <dbReference type="Proteomes" id="UP000269097"/>
    </source>
</evidence>
<keyword evidence="8" id="KW-0966">Cell projection</keyword>
<dbReference type="InterPro" id="IPR031316">
    <property type="entry name" value="FlgM_C"/>
</dbReference>
<dbReference type="EMBL" id="CP033433">
    <property type="protein sequence ID" value="AYQ74145.1"/>
    <property type="molecule type" value="Genomic_DNA"/>
</dbReference>
<dbReference type="InterPro" id="IPR007412">
    <property type="entry name" value="FlgM"/>
</dbReference>
<name>A0A3G3K0S3_9BACL</name>
<evidence type="ECO:0000256" key="4">
    <source>
        <dbReference type="ARBA" id="ARBA00022795"/>
    </source>
</evidence>
<evidence type="ECO:0000313" key="8">
    <source>
        <dbReference type="EMBL" id="AYQ74145.1"/>
    </source>
</evidence>
<dbReference type="Pfam" id="PF04316">
    <property type="entry name" value="FlgM"/>
    <property type="match status" value="1"/>
</dbReference>
<comment type="similarity">
    <text evidence="1">Belongs to the FlgM family.</text>
</comment>
<evidence type="ECO:0000256" key="3">
    <source>
        <dbReference type="ARBA" id="ARBA00022491"/>
    </source>
</evidence>
<keyword evidence="8" id="KW-0969">Cilium</keyword>
<sequence>MKINDTQRIGSYRVYPQSSDVRTNGTAGKRQKDQVSFSAEAMELLGAQKNRTDDAARTQKIEKLKQEVSSGTYRVETGKLADKIAPFIYPVSGE</sequence>
<dbReference type="SUPFAM" id="SSF101498">
    <property type="entry name" value="Anti-sigma factor FlgM"/>
    <property type="match status" value="1"/>
</dbReference>
<dbReference type="RefSeq" id="WP_123042227.1">
    <property type="nucleotide sequence ID" value="NZ_CP033433.1"/>
</dbReference>
<reference evidence="8 9" key="1">
    <citation type="submission" date="2018-10" db="EMBL/GenBank/DDBJ databases">
        <title>Genome Sequence of Cohnella sp.</title>
        <authorList>
            <person name="Srinivasan S."/>
            <person name="Kim M.K."/>
        </authorList>
    </citation>
    <scope>NUCLEOTIDE SEQUENCE [LARGE SCALE GENOMIC DNA]</scope>
    <source>
        <strain evidence="8 9">18JY8-7</strain>
    </source>
</reference>
<evidence type="ECO:0000256" key="6">
    <source>
        <dbReference type="ARBA" id="ARBA00023163"/>
    </source>
</evidence>
<dbReference type="KEGG" id="coh:EAV92_17185"/>
<gene>
    <name evidence="8" type="primary">flgM</name>
    <name evidence="8" type="ORF">EAV92_17185</name>
</gene>
<evidence type="ECO:0000256" key="1">
    <source>
        <dbReference type="ARBA" id="ARBA00005322"/>
    </source>
</evidence>
<feature type="domain" description="Anti-sigma-28 factor FlgM C-terminal" evidence="7">
    <location>
        <begin position="33"/>
        <end position="84"/>
    </location>
</feature>
<dbReference type="AlphaFoldDB" id="A0A3G3K0S3"/>
<dbReference type="NCBIfam" id="TIGR03824">
    <property type="entry name" value="FlgM_jcvi"/>
    <property type="match status" value="1"/>
</dbReference>
<dbReference type="GO" id="GO:0044781">
    <property type="term" value="P:bacterial-type flagellum organization"/>
    <property type="evidence" value="ECO:0007669"/>
    <property type="project" value="UniProtKB-KW"/>
</dbReference>
<evidence type="ECO:0000256" key="2">
    <source>
        <dbReference type="ARBA" id="ARBA00017823"/>
    </source>
</evidence>
<protein>
    <recommendedName>
        <fullName evidence="2">Negative regulator of flagellin synthesis</fullName>
    </recommendedName>
</protein>